<dbReference type="EMBL" id="SJPX01000006">
    <property type="protein sequence ID" value="TWU47064.1"/>
    <property type="molecule type" value="Genomic_DNA"/>
</dbReference>
<dbReference type="Proteomes" id="UP000317977">
    <property type="component" value="Unassembled WGS sequence"/>
</dbReference>
<protein>
    <submittedName>
        <fullName evidence="9">RDD family protein</fullName>
    </submittedName>
</protein>
<keyword evidence="5 7" id="KW-0472">Membrane</keyword>
<dbReference type="RefSeq" id="WP_146537461.1">
    <property type="nucleotide sequence ID" value="NZ_SJPX01000006.1"/>
</dbReference>
<dbReference type="Pfam" id="PF06271">
    <property type="entry name" value="RDD"/>
    <property type="match status" value="1"/>
</dbReference>
<organism evidence="9 10">
    <name type="scientific">Rubripirellula reticaptiva</name>
    <dbReference type="NCBI Taxonomy" id="2528013"/>
    <lineage>
        <taxon>Bacteria</taxon>
        <taxon>Pseudomonadati</taxon>
        <taxon>Planctomycetota</taxon>
        <taxon>Planctomycetia</taxon>
        <taxon>Pirellulales</taxon>
        <taxon>Pirellulaceae</taxon>
        <taxon>Rubripirellula</taxon>
    </lineage>
</organism>
<comment type="caution">
    <text evidence="9">The sequence shown here is derived from an EMBL/GenBank/DDBJ whole genome shotgun (WGS) entry which is preliminary data.</text>
</comment>
<dbReference type="GO" id="GO:0005886">
    <property type="term" value="C:plasma membrane"/>
    <property type="evidence" value="ECO:0007669"/>
    <property type="project" value="UniProtKB-SubCell"/>
</dbReference>
<feature type="domain" description="RDD" evidence="8">
    <location>
        <begin position="119"/>
        <end position="260"/>
    </location>
</feature>
<accession>A0A5C6EF36</accession>
<evidence type="ECO:0000313" key="9">
    <source>
        <dbReference type="EMBL" id="TWU47064.1"/>
    </source>
</evidence>
<feature type="compositionally biased region" description="Low complexity" evidence="6">
    <location>
        <begin position="34"/>
        <end position="72"/>
    </location>
</feature>
<keyword evidence="10" id="KW-1185">Reference proteome</keyword>
<keyword evidence="4 7" id="KW-1133">Transmembrane helix</keyword>
<feature type="transmembrane region" description="Helical" evidence="7">
    <location>
        <begin position="221"/>
        <end position="242"/>
    </location>
</feature>
<proteinExistence type="predicted"/>
<reference evidence="9 10" key="1">
    <citation type="submission" date="2019-02" db="EMBL/GenBank/DDBJ databases">
        <title>Deep-cultivation of Planctomycetes and their phenomic and genomic characterization uncovers novel biology.</title>
        <authorList>
            <person name="Wiegand S."/>
            <person name="Jogler M."/>
            <person name="Boedeker C."/>
            <person name="Pinto D."/>
            <person name="Vollmers J."/>
            <person name="Rivas-Marin E."/>
            <person name="Kohn T."/>
            <person name="Peeters S.H."/>
            <person name="Heuer A."/>
            <person name="Rast P."/>
            <person name="Oberbeckmann S."/>
            <person name="Bunk B."/>
            <person name="Jeske O."/>
            <person name="Meyerdierks A."/>
            <person name="Storesund J.E."/>
            <person name="Kallscheuer N."/>
            <person name="Luecker S."/>
            <person name="Lage O.M."/>
            <person name="Pohl T."/>
            <person name="Merkel B.J."/>
            <person name="Hornburger P."/>
            <person name="Mueller R.-W."/>
            <person name="Bruemmer F."/>
            <person name="Labrenz M."/>
            <person name="Spormann A.M."/>
            <person name="Op Den Camp H."/>
            <person name="Overmann J."/>
            <person name="Amann R."/>
            <person name="Jetten M.S.M."/>
            <person name="Mascher T."/>
            <person name="Medema M.H."/>
            <person name="Devos D.P."/>
            <person name="Kaster A.-K."/>
            <person name="Ovreas L."/>
            <person name="Rohde M."/>
            <person name="Galperin M.Y."/>
            <person name="Jogler C."/>
        </authorList>
    </citation>
    <scope>NUCLEOTIDE SEQUENCE [LARGE SCALE GENOMIC DNA]</scope>
    <source>
        <strain evidence="9 10">Poly59</strain>
    </source>
</reference>
<evidence type="ECO:0000313" key="10">
    <source>
        <dbReference type="Proteomes" id="UP000317977"/>
    </source>
</evidence>
<evidence type="ECO:0000256" key="5">
    <source>
        <dbReference type="ARBA" id="ARBA00023136"/>
    </source>
</evidence>
<dbReference type="InterPro" id="IPR051791">
    <property type="entry name" value="Pra-immunoreactive"/>
</dbReference>
<dbReference type="AlphaFoldDB" id="A0A5C6EF36"/>
<name>A0A5C6EF36_9BACT</name>
<evidence type="ECO:0000256" key="4">
    <source>
        <dbReference type="ARBA" id="ARBA00022989"/>
    </source>
</evidence>
<evidence type="ECO:0000256" key="3">
    <source>
        <dbReference type="ARBA" id="ARBA00022692"/>
    </source>
</evidence>
<sequence>MKIKCPACATVLNVPDTAAGKVVKCPCGKQLRAPGGTAGPASGAAAARPAAAPAARRPTEPATTTRRPAPAGNDFDPGLFDELTEADLQPVKMASTGPKSSNPYAPTAHGGGASFGGPVASVGKRFFGAFIDGAVYFVATFISTGLFFLFLNIQFGTIRPENPPAYVPIVNLAFTLTAMIIVTGINISMICKSGQSIGKKAAGSRIVMESDRQLPGFVHGWLIRSFGFGLLSSLLFNLPALVDALFVFSDNARTLHDRMASTIVVDA</sequence>
<dbReference type="InterPro" id="IPR010432">
    <property type="entry name" value="RDD"/>
</dbReference>
<keyword evidence="3 7" id="KW-0812">Transmembrane</keyword>
<evidence type="ECO:0000256" key="2">
    <source>
        <dbReference type="ARBA" id="ARBA00022475"/>
    </source>
</evidence>
<gene>
    <name evidence="9" type="ORF">Poly59_60380</name>
</gene>
<feature type="transmembrane region" description="Helical" evidence="7">
    <location>
        <begin position="134"/>
        <end position="153"/>
    </location>
</feature>
<feature type="transmembrane region" description="Helical" evidence="7">
    <location>
        <begin position="165"/>
        <end position="190"/>
    </location>
</feature>
<evidence type="ECO:0000259" key="8">
    <source>
        <dbReference type="Pfam" id="PF06271"/>
    </source>
</evidence>
<comment type="subcellular location">
    <subcellularLocation>
        <location evidence="1">Cell membrane</location>
        <topology evidence="1">Multi-pass membrane protein</topology>
    </subcellularLocation>
</comment>
<dbReference type="OrthoDB" id="8612316at2"/>
<evidence type="ECO:0000256" key="6">
    <source>
        <dbReference type="SAM" id="MobiDB-lite"/>
    </source>
</evidence>
<evidence type="ECO:0000256" key="7">
    <source>
        <dbReference type="SAM" id="Phobius"/>
    </source>
</evidence>
<dbReference type="PANTHER" id="PTHR36115:SF4">
    <property type="entry name" value="MEMBRANE PROTEIN"/>
    <property type="match status" value="1"/>
</dbReference>
<evidence type="ECO:0000256" key="1">
    <source>
        <dbReference type="ARBA" id="ARBA00004651"/>
    </source>
</evidence>
<keyword evidence="2" id="KW-1003">Cell membrane</keyword>
<dbReference type="PANTHER" id="PTHR36115">
    <property type="entry name" value="PROLINE-RICH ANTIGEN HOMOLOG-RELATED"/>
    <property type="match status" value="1"/>
</dbReference>
<feature type="region of interest" description="Disordered" evidence="6">
    <location>
        <begin position="34"/>
        <end position="76"/>
    </location>
</feature>